<dbReference type="RefSeq" id="WP_144811180.1">
    <property type="nucleotide sequence ID" value="NZ_VLKP01000001.1"/>
</dbReference>
<evidence type="ECO:0000259" key="7">
    <source>
        <dbReference type="Pfam" id="PF04138"/>
    </source>
</evidence>
<comment type="caution">
    <text evidence="8">The sequence shown here is derived from an EMBL/GenBank/DDBJ whole genome shotgun (WGS) entry which is preliminary data.</text>
</comment>
<dbReference type="Pfam" id="PF04138">
    <property type="entry name" value="GtrA_DPMS_TM"/>
    <property type="match status" value="1"/>
</dbReference>
<dbReference type="InterPro" id="IPR051401">
    <property type="entry name" value="GtrA_CellWall_Glycosyl"/>
</dbReference>
<keyword evidence="9" id="KW-1185">Reference proteome</keyword>
<evidence type="ECO:0000256" key="1">
    <source>
        <dbReference type="ARBA" id="ARBA00004141"/>
    </source>
</evidence>
<dbReference type="PANTHER" id="PTHR38459">
    <property type="entry name" value="PROPHAGE BACTOPRENOL-LINKED GLUCOSE TRANSLOCASE HOMOLOG"/>
    <property type="match status" value="1"/>
</dbReference>
<evidence type="ECO:0000256" key="6">
    <source>
        <dbReference type="SAM" id="Phobius"/>
    </source>
</evidence>
<dbReference type="InterPro" id="IPR007267">
    <property type="entry name" value="GtrA_DPMS_TM"/>
</dbReference>
<sequence length="129" mass="13884">MSTLLLRQSVGYGLVGAAQLLVDWGMFVGISALGVPAVPANIAGRLFGACLGFYLNGVFTFRTETGGRLGWPRFRRYAATWGLLTLVSSAAMYAIDRLVGLGWAWAAKPVVDVGLAAVAFLLSRVWIYR</sequence>
<feature type="transmembrane region" description="Helical" evidence="6">
    <location>
        <begin position="74"/>
        <end position="95"/>
    </location>
</feature>
<evidence type="ECO:0000256" key="2">
    <source>
        <dbReference type="ARBA" id="ARBA00009399"/>
    </source>
</evidence>
<reference evidence="8 9" key="1">
    <citation type="journal article" date="2015" name="Stand. Genomic Sci.">
        <title>Genomic Encyclopedia of Bacterial and Archaeal Type Strains, Phase III: the genomes of soil and plant-associated and newly described type strains.</title>
        <authorList>
            <person name="Whitman W.B."/>
            <person name="Woyke T."/>
            <person name="Klenk H.P."/>
            <person name="Zhou Y."/>
            <person name="Lilburn T.G."/>
            <person name="Beck B.J."/>
            <person name="De Vos P."/>
            <person name="Vandamme P."/>
            <person name="Eisen J.A."/>
            <person name="Garrity G."/>
            <person name="Hugenholtz P."/>
            <person name="Kyrpides N.C."/>
        </authorList>
    </citation>
    <scope>NUCLEOTIDE SEQUENCE [LARGE SCALE GENOMIC DNA]</scope>
    <source>
        <strain evidence="8 9">CGMCC 1.10136</strain>
    </source>
</reference>
<evidence type="ECO:0000313" key="8">
    <source>
        <dbReference type="EMBL" id="TWI14253.1"/>
    </source>
</evidence>
<evidence type="ECO:0000256" key="3">
    <source>
        <dbReference type="ARBA" id="ARBA00022692"/>
    </source>
</evidence>
<protein>
    <submittedName>
        <fullName evidence="8">Putative flippase GtrA</fullName>
    </submittedName>
</protein>
<dbReference type="EMBL" id="VLKP01000001">
    <property type="protein sequence ID" value="TWI14253.1"/>
    <property type="molecule type" value="Genomic_DNA"/>
</dbReference>
<comment type="similarity">
    <text evidence="2">Belongs to the GtrA family.</text>
</comment>
<evidence type="ECO:0000256" key="5">
    <source>
        <dbReference type="ARBA" id="ARBA00023136"/>
    </source>
</evidence>
<dbReference type="PANTHER" id="PTHR38459:SF1">
    <property type="entry name" value="PROPHAGE BACTOPRENOL-LINKED GLUCOSE TRANSLOCASE HOMOLOG"/>
    <property type="match status" value="1"/>
</dbReference>
<feature type="transmembrane region" description="Helical" evidence="6">
    <location>
        <begin position="101"/>
        <end position="122"/>
    </location>
</feature>
<accession>A0A562M320</accession>
<feature type="transmembrane region" description="Helical" evidence="6">
    <location>
        <begin position="42"/>
        <end position="62"/>
    </location>
</feature>
<keyword evidence="5 6" id="KW-0472">Membrane</keyword>
<organism evidence="8 9">
    <name type="scientific">Aerolutibacter ruishenii</name>
    <dbReference type="NCBI Taxonomy" id="686800"/>
    <lineage>
        <taxon>Bacteria</taxon>
        <taxon>Pseudomonadati</taxon>
        <taxon>Pseudomonadota</taxon>
        <taxon>Gammaproteobacteria</taxon>
        <taxon>Lysobacterales</taxon>
        <taxon>Lysobacteraceae</taxon>
        <taxon>Aerolutibacter</taxon>
    </lineage>
</organism>
<dbReference type="GO" id="GO:0000271">
    <property type="term" value="P:polysaccharide biosynthetic process"/>
    <property type="evidence" value="ECO:0007669"/>
    <property type="project" value="InterPro"/>
</dbReference>
<feature type="transmembrane region" description="Helical" evidence="6">
    <location>
        <begin position="12"/>
        <end position="36"/>
    </location>
</feature>
<dbReference type="AlphaFoldDB" id="A0A562M320"/>
<gene>
    <name evidence="8" type="ORF">IP93_00248</name>
</gene>
<dbReference type="OrthoDB" id="5966606at2"/>
<comment type="subcellular location">
    <subcellularLocation>
        <location evidence="1">Membrane</location>
        <topology evidence="1">Multi-pass membrane protein</topology>
    </subcellularLocation>
</comment>
<dbReference type="Proteomes" id="UP000316471">
    <property type="component" value="Unassembled WGS sequence"/>
</dbReference>
<evidence type="ECO:0000256" key="4">
    <source>
        <dbReference type="ARBA" id="ARBA00022989"/>
    </source>
</evidence>
<keyword evidence="3 6" id="KW-0812">Transmembrane</keyword>
<dbReference type="GO" id="GO:0005886">
    <property type="term" value="C:plasma membrane"/>
    <property type="evidence" value="ECO:0007669"/>
    <property type="project" value="TreeGrafter"/>
</dbReference>
<name>A0A562M320_9GAMM</name>
<evidence type="ECO:0000313" key="9">
    <source>
        <dbReference type="Proteomes" id="UP000316471"/>
    </source>
</evidence>
<proteinExistence type="inferred from homology"/>
<keyword evidence="4 6" id="KW-1133">Transmembrane helix</keyword>
<feature type="domain" description="GtrA/DPMS transmembrane" evidence="7">
    <location>
        <begin position="12"/>
        <end position="127"/>
    </location>
</feature>